<evidence type="ECO:0000256" key="1">
    <source>
        <dbReference type="SAM" id="Phobius"/>
    </source>
</evidence>
<gene>
    <name evidence="2" type="ORF">SAMN05444396_1039</name>
</gene>
<feature type="transmembrane region" description="Helical" evidence="1">
    <location>
        <begin position="51"/>
        <end position="71"/>
    </location>
</feature>
<keyword evidence="1" id="KW-1133">Transmembrane helix</keyword>
<keyword evidence="1" id="KW-0472">Membrane</keyword>
<keyword evidence="3" id="KW-1185">Reference proteome</keyword>
<evidence type="ECO:0000313" key="3">
    <source>
        <dbReference type="Proteomes" id="UP000184036"/>
    </source>
</evidence>
<dbReference type="Proteomes" id="UP000184036">
    <property type="component" value="Unassembled WGS sequence"/>
</dbReference>
<dbReference type="EMBL" id="FQWE01000003">
    <property type="protein sequence ID" value="SHF94439.1"/>
    <property type="molecule type" value="Genomic_DNA"/>
</dbReference>
<organism evidence="2 3">
    <name type="scientific">Flavobacterium segetis</name>
    <dbReference type="NCBI Taxonomy" id="271157"/>
    <lineage>
        <taxon>Bacteria</taxon>
        <taxon>Pseudomonadati</taxon>
        <taxon>Bacteroidota</taxon>
        <taxon>Flavobacteriia</taxon>
        <taxon>Flavobacteriales</taxon>
        <taxon>Flavobacteriaceae</taxon>
        <taxon>Flavobacterium</taxon>
    </lineage>
</organism>
<sequence length="76" mass="9006">MLSDILDNIKKKSPKERFLLVMAILFFLLYFALGLIVIFMKNFPFEMVYGYRVAFGTLLITYAIIRCYRIIIDNKD</sequence>
<proteinExistence type="predicted"/>
<feature type="transmembrane region" description="Helical" evidence="1">
    <location>
        <begin position="18"/>
        <end position="39"/>
    </location>
</feature>
<protein>
    <submittedName>
        <fullName evidence="2">Uncharacterized protein</fullName>
    </submittedName>
</protein>
<name>A0A1M5FSN7_9FLAO</name>
<keyword evidence="1" id="KW-0812">Transmembrane</keyword>
<dbReference type="STRING" id="271157.SAMN05444396_1039"/>
<reference evidence="3" key="1">
    <citation type="submission" date="2016-11" db="EMBL/GenBank/DDBJ databases">
        <authorList>
            <person name="Varghese N."/>
            <person name="Submissions S."/>
        </authorList>
    </citation>
    <scope>NUCLEOTIDE SEQUENCE [LARGE SCALE GENOMIC DNA]</scope>
    <source>
        <strain evidence="3">DSM 19741</strain>
    </source>
</reference>
<evidence type="ECO:0000313" key="2">
    <source>
        <dbReference type="EMBL" id="SHF94439.1"/>
    </source>
</evidence>
<dbReference type="AlphaFoldDB" id="A0A1M5FSN7"/>
<accession>A0A1M5FSN7</accession>